<dbReference type="Proteomes" id="UP000583454">
    <property type="component" value="Unassembled WGS sequence"/>
</dbReference>
<dbReference type="Pfam" id="PF07536">
    <property type="entry name" value="HWE_HK"/>
    <property type="match status" value="1"/>
</dbReference>
<keyword evidence="10" id="KW-0677">Repeat</keyword>
<evidence type="ECO:0000256" key="6">
    <source>
        <dbReference type="ARBA" id="ARBA00022606"/>
    </source>
</evidence>
<organism evidence="22 23">
    <name type="scientific">Methylorubrum rhodinum</name>
    <dbReference type="NCBI Taxonomy" id="29428"/>
    <lineage>
        <taxon>Bacteria</taxon>
        <taxon>Pseudomonadati</taxon>
        <taxon>Pseudomonadota</taxon>
        <taxon>Alphaproteobacteria</taxon>
        <taxon>Hyphomicrobiales</taxon>
        <taxon>Methylobacteriaceae</taxon>
        <taxon>Methylorubrum</taxon>
    </lineage>
</organism>
<evidence type="ECO:0000256" key="8">
    <source>
        <dbReference type="ARBA" id="ARBA00022643"/>
    </source>
</evidence>
<feature type="domain" description="PAC" evidence="21">
    <location>
        <begin position="699"/>
        <end position="752"/>
    </location>
</feature>
<evidence type="ECO:0000256" key="15">
    <source>
        <dbReference type="ARBA" id="ARBA00023026"/>
    </source>
</evidence>
<evidence type="ECO:0000259" key="20">
    <source>
        <dbReference type="PROSITE" id="PS50112"/>
    </source>
</evidence>
<evidence type="ECO:0000256" key="12">
    <source>
        <dbReference type="ARBA" id="ARBA00022777"/>
    </source>
</evidence>
<evidence type="ECO:0000256" key="7">
    <source>
        <dbReference type="ARBA" id="ARBA00022630"/>
    </source>
</evidence>
<dbReference type="PANTHER" id="PTHR41523">
    <property type="entry name" value="TWO-COMPONENT SYSTEM SENSOR PROTEIN"/>
    <property type="match status" value="1"/>
</dbReference>
<dbReference type="Pfam" id="PF08447">
    <property type="entry name" value="PAS_3"/>
    <property type="match status" value="2"/>
</dbReference>
<keyword evidence="4" id="KW-0600">Photoreceptor protein</keyword>
<dbReference type="Pfam" id="PF13185">
    <property type="entry name" value="GAF_2"/>
    <property type="match status" value="1"/>
</dbReference>
<dbReference type="Gene3D" id="3.40.50.2300">
    <property type="match status" value="1"/>
</dbReference>
<dbReference type="InterPro" id="IPR035965">
    <property type="entry name" value="PAS-like_dom_sf"/>
</dbReference>
<keyword evidence="6" id="KW-0716">Sensory transduction</keyword>
<dbReference type="EC" id="2.7.13.3" evidence="2"/>
<dbReference type="GO" id="GO:0004673">
    <property type="term" value="F:protein histidine kinase activity"/>
    <property type="evidence" value="ECO:0007669"/>
    <property type="project" value="UniProtKB-EC"/>
</dbReference>
<dbReference type="AlphaFoldDB" id="A0A840ZNX5"/>
<dbReference type="InterPro" id="IPR029016">
    <property type="entry name" value="GAF-like_dom_sf"/>
</dbReference>
<feature type="modified residue" description="4-aspartylphosphate" evidence="17">
    <location>
        <position position="1029"/>
    </location>
</feature>
<evidence type="ECO:0000313" key="22">
    <source>
        <dbReference type="EMBL" id="MBB5758453.1"/>
    </source>
</evidence>
<keyword evidence="8" id="KW-0288">FMN</keyword>
<keyword evidence="11" id="KW-0547">Nucleotide-binding</keyword>
<dbReference type="SUPFAM" id="SSF55785">
    <property type="entry name" value="PYP-like sensor domain (PAS domain)"/>
    <property type="match status" value="2"/>
</dbReference>
<feature type="region of interest" description="Disordered" evidence="18">
    <location>
        <begin position="503"/>
        <end position="527"/>
    </location>
</feature>
<evidence type="ECO:0000256" key="1">
    <source>
        <dbReference type="ARBA" id="ARBA00000085"/>
    </source>
</evidence>
<keyword evidence="13" id="KW-0067">ATP-binding</keyword>
<dbReference type="NCBIfam" id="TIGR00229">
    <property type="entry name" value="sensory_box"/>
    <property type="match status" value="2"/>
</dbReference>
<dbReference type="SMART" id="SM00911">
    <property type="entry name" value="HWE_HK"/>
    <property type="match status" value="1"/>
</dbReference>
<dbReference type="SUPFAM" id="SSF52172">
    <property type="entry name" value="CheY-like"/>
    <property type="match status" value="1"/>
</dbReference>
<dbReference type="Gene3D" id="3.30.450.40">
    <property type="match status" value="2"/>
</dbReference>
<keyword evidence="14" id="KW-0157">Chromophore</keyword>
<reference evidence="22 23" key="1">
    <citation type="submission" date="2020-08" db="EMBL/GenBank/DDBJ databases">
        <title>Genomic Encyclopedia of Type Strains, Phase IV (KMG-IV): sequencing the most valuable type-strain genomes for metagenomic binning, comparative biology and taxonomic classification.</title>
        <authorList>
            <person name="Goeker M."/>
        </authorList>
    </citation>
    <scope>NUCLEOTIDE SEQUENCE [LARGE SCALE GENOMIC DNA]</scope>
    <source>
        <strain evidence="22 23">DSM 2163</strain>
    </source>
</reference>
<evidence type="ECO:0000256" key="13">
    <source>
        <dbReference type="ARBA" id="ARBA00022840"/>
    </source>
</evidence>
<keyword evidence="16" id="KW-0675">Receptor</keyword>
<evidence type="ECO:0000256" key="18">
    <source>
        <dbReference type="SAM" id="MobiDB-lite"/>
    </source>
</evidence>
<dbReference type="SMART" id="SM00086">
    <property type="entry name" value="PAC"/>
    <property type="match status" value="2"/>
</dbReference>
<sequence length="1099" mass="118712">MTDWPHSDGEMAERIRAYDWAATPLGPVERWPQSLRNAVDLMLGSPQFTTLAWGPALTLFYNDACAALLGARHPAALGRTYTDVWKVQGPGDVIGAALGGRSSHYIDQYFATPSRPGRPGGWFTGSRTPLRDENGTVAGFYVTGFETTERVLAERVRSEREAQQAFLLRLSDALQPLADPAEIQGAACRLLGEHLGTEHTCYAEVRESEGVVIVAQDHAPGRPSFVGTSPLSALRGGLSVHRAGRPVVVSDLATADTISEAERASLAAAKTIAWISVPLIKHGSLVGTLCAARDRPHAWSEADVALVGETGERIWAAVERARAERSARDAEIRLRTMADAAPVLIWDVDATGMVFVNDHYLAFFGVSFERVVEGGWKGFLHPDDAEDYIAAYSDAYARRRPYTREARVRRADGQYRWLIHSGRPLGADRYVGVSIDVTERHEAEERLKRNNAVLEAINRIFSATLGAASEAELARVSLEVAGALTGSASGFLCEVDARTGRPDAATASEWNAAGEAPADGRRAPPPSLWSAVRVPCERVLREGRARIADDPGLGRDPEGVPGAAPPTAFLAVPLMQGEAVAGLIGLAGRPGGYRPEDLEVAEALAPAIRHALLSKRAEGRLRESETRFREFAQASSDVLWITDAERFASEFASPALQRIYGLSPAQIRGDARQWAAPIVPEDRAATFTQLERVRAGESVMYEFRILRPSDRSFRWIRNHAFPLFDEDGRVHRIGGISSDVTDIRQAEQHQKVLLAELQHRVRNIMALTRSIVVRSGVRAESVPDYAALVGGRLVTLARVQSRLTRAANAGVAISAILRDEIGAQAEREDQYDLAGPEIELSPKAAEVLTLAVHELTTNALKHGALSSTRGRVSVRWQGVDRVDQPWLSFVWTETGGPPPDTGGDASWRRGFGRELIERMIPYELGGSGRIELTPEGACCRLEFPLTGGASILETHAPPLARVVGGHLDMTGQPDLAGHRILLAEDEFYLANDTARALDGVGAAVLGPFAAEAAALECLGRDAPTGAVIDIDLGGRLSFVLARSLVARGVPFVFVTGYGEEAIPPEFADVPRLEKPVALRRIVASLARTLGAAGSQSGVR</sequence>
<dbReference type="InterPro" id="IPR011102">
    <property type="entry name" value="Sig_transdc_His_kinase_HWE"/>
</dbReference>
<evidence type="ECO:0000259" key="19">
    <source>
        <dbReference type="PROSITE" id="PS50110"/>
    </source>
</evidence>
<dbReference type="EMBL" id="JACHOP010000014">
    <property type="protein sequence ID" value="MBB5758453.1"/>
    <property type="molecule type" value="Genomic_DNA"/>
</dbReference>
<name>A0A840ZNX5_9HYPH</name>
<dbReference type="Pfam" id="PF01590">
    <property type="entry name" value="GAF"/>
    <property type="match status" value="1"/>
</dbReference>
<evidence type="ECO:0000256" key="14">
    <source>
        <dbReference type="ARBA" id="ARBA00022991"/>
    </source>
</evidence>
<dbReference type="PROSITE" id="PS50110">
    <property type="entry name" value="RESPONSE_REGULATORY"/>
    <property type="match status" value="1"/>
</dbReference>
<evidence type="ECO:0000256" key="11">
    <source>
        <dbReference type="ARBA" id="ARBA00022741"/>
    </source>
</evidence>
<dbReference type="GO" id="GO:0009881">
    <property type="term" value="F:photoreceptor activity"/>
    <property type="evidence" value="ECO:0007669"/>
    <property type="project" value="UniProtKB-KW"/>
</dbReference>
<dbReference type="InterPro" id="IPR000700">
    <property type="entry name" value="PAS-assoc_C"/>
</dbReference>
<dbReference type="SMART" id="SM00091">
    <property type="entry name" value="PAS"/>
    <property type="match status" value="2"/>
</dbReference>
<dbReference type="Gene3D" id="3.30.450.20">
    <property type="entry name" value="PAS domain"/>
    <property type="match status" value="3"/>
</dbReference>
<dbReference type="InterPro" id="IPR011006">
    <property type="entry name" value="CheY-like_superfamily"/>
</dbReference>
<evidence type="ECO:0000256" key="2">
    <source>
        <dbReference type="ARBA" id="ARBA00012438"/>
    </source>
</evidence>
<keyword evidence="23" id="KW-1185">Reference proteome</keyword>
<comment type="caution">
    <text evidence="22">The sequence shown here is derived from an EMBL/GenBank/DDBJ whole genome shotgun (WGS) entry which is preliminary data.</text>
</comment>
<dbReference type="RefSeq" id="WP_246390698.1">
    <property type="nucleotide sequence ID" value="NZ_JACHOP010000014.1"/>
</dbReference>
<dbReference type="PROSITE" id="PS50112">
    <property type="entry name" value="PAS"/>
    <property type="match status" value="2"/>
</dbReference>
<evidence type="ECO:0000259" key="21">
    <source>
        <dbReference type="PROSITE" id="PS50113"/>
    </source>
</evidence>
<protein>
    <recommendedName>
        <fullName evidence="3">Blue-light-activated histidine kinase</fullName>
        <ecNumber evidence="2">2.7.13.3</ecNumber>
    </recommendedName>
</protein>
<evidence type="ECO:0000256" key="3">
    <source>
        <dbReference type="ARBA" id="ARBA00021740"/>
    </source>
</evidence>
<dbReference type="PROSITE" id="PS50113">
    <property type="entry name" value="PAC"/>
    <property type="match status" value="2"/>
</dbReference>
<dbReference type="SMART" id="SM00065">
    <property type="entry name" value="GAF"/>
    <property type="match status" value="2"/>
</dbReference>
<feature type="domain" description="Response regulatory" evidence="19">
    <location>
        <begin position="979"/>
        <end position="1089"/>
    </location>
</feature>
<keyword evidence="7" id="KW-0285">Flavoprotein</keyword>
<gene>
    <name evidence="22" type="ORF">HNR00_003175</name>
</gene>
<dbReference type="GO" id="GO:0005524">
    <property type="term" value="F:ATP binding"/>
    <property type="evidence" value="ECO:0007669"/>
    <property type="project" value="UniProtKB-KW"/>
</dbReference>
<dbReference type="InterPro" id="IPR003018">
    <property type="entry name" value="GAF"/>
</dbReference>
<evidence type="ECO:0000256" key="17">
    <source>
        <dbReference type="PROSITE-ProRule" id="PRU00169"/>
    </source>
</evidence>
<dbReference type="SUPFAM" id="SSF55781">
    <property type="entry name" value="GAF domain-like"/>
    <property type="match status" value="2"/>
</dbReference>
<evidence type="ECO:0000256" key="10">
    <source>
        <dbReference type="ARBA" id="ARBA00022737"/>
    </source>
</evidence>
<dbReference type="InterPro" id="IPR013655">
    <property type="entry name" value="PAS_fold_3"/>
</dbReference>
<feature type="domain" description="PAS" evidence="20">
    <location>
        <begin position="330"/>
        <end position="399"/>
    </location>
</feature>
<proteinExistence type="predicted"/>
<feature type="domain" description="PAC" evidence="21">
    <location>
        <begin position="402"/>
        <end position="449"/>
    </location>
</feature>
<dbReference type="GO" id="GO:0000160">
    <property type="term" value="P:phosphorelay signal transduction system"/>
    <property type="evidence" value="ECO:0007669"/>
    <property type="project" value="InterPro"/>
</dbReference>
<comment type="catalytic activity">
    <reaction evidence="1">
        <text>ATP + protein L-histidine = ADP + protein N-phospho-L-histidine.</text>
        <dbReference type="EC" id="2.7.13.3"/>
    </reaction>
</comment>
<dbReference type="InterPro" id="IPR000014">
    <property type="entry name" value="PAS"/>
</dbReference>
<dbReference type="CDD" id="cd00130">
    <property type="entry name" value="PAS"/>
    <property type="match status" value="2"/>
</dbReference>
<accession>A0A840ZNX5</accession>
<evidence type="ECO:0000256" key="5">
    <source>
        <dbReference type="ARBA" id="ARBA00022553"/>
    </source>
</evidence>
<dbReference type="InterPro" id="IPR036890">
    <property type="entry name" value="HATPase_C_sf"/>
</dbReference>
<dbReference type="InterPro" id="IPR001610">
    <property type="entry name" value="PAC"/>
</dbReference>
<feature type="domain" description="PAS" evidence="20">
    <location>
        <begin position="624"/>
        <end position="697"/>
    </location>
</feature>
<dbReference type="Gene3D" id="3.30.565.10">
    <property type="entry name" value="Histidine kinase-like ATPase, C-terminal domain"/>
    <property type="match status" value="1"/>
</dbReference>
<keyword evidence="5 17" id="KW-0597">Phosphoprotein</keyword>
<keyword evidence="9" id="KW-0808">Transferase</keyword>
<dbReference type="InterPro" id="IPR001789">
    <property type="entry name" value="Sig_transdc_resp-reg_receiver"/>
</dbReference>
<keyword evidence="12" id="KW-0418">Kinase</keyword>
<evidence type="ECO:0000313" key="23">
    <source>
        <dbReference type="Proteomes" id="UP000583454"/>
    </source>
</evidence>
<keyword evidence="15" id="KW-0843">Virulence</keyword>
<evidence type="ECO:0000256" key="9">
    <source>
        <dbReference type="ARBA" id="ARBA00022679"/>
    </source>
</evidence>
<dbReference type="PANTHER" id="PTHR41523:SF8">
    <property type="entry name" value="ETHYLENE RESPONSE SENSOR PROTEIN"/>
    <property type="match status" value="1"/>
</dbReference>
<evidence type="ECO:0000256" key="4">
    <source>
        <dbReference type="ARBA" id="ARBA00022543"/>
    </source>
</evidence>
<evidence type="ECO:0000256" key="16">
    <source>
        <dbReference type="ARBA" id="ARBA00023170"/>
    </source>
</evidence>